<feature type="region of interest" description="Disordered" evidence="1">
    <location>
        <begin position="103"/>
        <end position="145"/>
    </location>
</feature>
<organism evidence="2 3">
    <name type="scientific">Desulfuromonas versatilis</name>
    <dbReference type="NCBI Taxonomy" id="2802975"/>
    <lineage>
        <taxon>Bacteria</taxon>
        <taxon>Pseudomonadati</taxon>
        <taxon>Thermodesulfobacteriota</taxon>
        <taxon>Desulfuromonadia</taxon>
        <taxon>Desulfuromonadales</taxon>
        <taxon>Desulfuromonadaceae</taxon>
        <taxon>Desulfuromonas</taxon>
    </lineage>
</organism>
<evidence type="ECO:0000313" key="2">
    <source>
        <dbReference type="EMBL" id="BCR05242.1"/>
    </source>
</evidence>
<proteinExistence type="predicted"/>
<dbReference type="RefSeq" id="WP_221248665.1">
    <property type="nucleotide sequence ID" value="NZ_AP024355.1"/>
</dbReference>
<sequence>MVWLNMMAENGSGLYLDIHGIEPRGVAGGTVIAVSGTVGDGRYEGEVLVEVGARTGVTFADEWLDGASLREFFGNAARGELETALTEAVAGLSLAEKVRLLTEGAEEAGERSQQRPHRDVPRPHPYRRPRALAQEVREQQGEWQS</sequence>
<name>A0ABM8HXJ7_9BACT</name>
<evidence type="ECO:0000313" key="3">
    <source>
        <dbReference type="Proteomes" id="UP001319827"/>
    </source>
</evidence>
<feature type="compositionally biased region" description="Basic and acidic residues" evidence="1">
    <location>
        <begin position="135"/>
        <end position="145"/>
    </location>
</feature>
<dbReference type="Proteomes" id="UP001319827">
    <property type="component" value="Chromosome"/>
</dbReference>
<reference evidence="2 3" key="2">
    <citation type="journal article" date="2021" name="Int. J. Syst. Evol. Microbiol.">
        <title>Isolation and Polyphasic Characterization of Desulfuromonas versatilis sp. Nov., an Electrogenic Bacteria Capable of Versatile Metabolism Isolated from a Graphene Oxide-Reducing Enrichment Culture.</title>
        <authorList>
            <person name="Xie L."/>
            <person name="Yoshida N."/>
            <person name="Ishii S."/>
            <person name="Meng L."/>
        </authorList>
    </citation>
    <scope>NUCLEOTIDE SEQUENCE [LARGE SCALE GENOMIC DNA]</scope>
    <source>
        <strain evidence="2 3">NIT-T3</strain>
    </source>
</reference>
<keyword evidence="3" id="KW-1185">Reference proteome</keyword>
<evidence type="ECO:0000256" key="1">
    <source>
        <dbReference type="SAM" id="MobiDB-lite"/>
    </source>
</evidence>
<reference evidence="2 3" key="1">
    <citation type="journal article" date="2016" name="C (Basel)">
        <title>Selective Growth of and Electricity Production by Marine Exoelectrogenic Bacteria in Self-Aggregated Hydrogel of Microbially Reduced Graphene Oxide.</title>
        <authorList>
            <person name="Yoshida N."/>
            <person name="Goto Y."/>
            <person name="Miyata Y."/>
        </authorList>
    </citation>
    <scope>NUCLEOTIDE SEQUENCE [LARGE SCALE GENOMIC DNA]</scope>
    <source>
        <strain evidence="2 3">NIT-T3</strain>
    </source>
</reference>
<evidence type="ECO:0008006" key="4">
    <source>
        <dbReference type="Google" id="ProtNLM"/>
    </source>
</evidence>
<gene>
    <name evidence="2" type="ORF">DESUT3_23110</name>
</gene>
<protein>
    <recommendedName>
        <fullName evidence="4">DUF4388 domain-containing protein</fullName>
    </recommendedName>
</protein>
<dbReference type="EMBL" id="AP024355">
    <property type="protein sequence ID" value="BCR05242.1"/>
    <property type="molecule type" value="Genomic_DNA"/>
</dbReference>
<feature type="compositionally biased region" description="Basic and acidic residues" evidence="1">
    <location>
        <begin position="108"/>
        <end position="122"/>
    </location>
</feature>
<accession>A0ABM8HXJ7</accession>